<comment type="caution">
    <text evidence="1">The sequence shown here is derived from an EMBL/GenBank/DDBJ whole genome shotgun (WGS) entry which is preliminary data.</text>
</comment>
<reference evidence="1 2" key="1">
    <citation type="journal article" date="2022" name="bioRxiv">
        <title>An ancient truncated duplication of the anti-Mullerian hormone receptor type 2 gene is a potential conserved master sex determinant in the Pangasiidae catfish family.</title>
        <authorList>
            <person name="Wen M."/>
            <person name="Pan Q."/>
            <person name="Jouanno E."/>
            <person name="Montfort J."/>
            <person name="Zahm M."/>
            <person name="Cabau C."/>
            <person name="Klopp C."/>
            <person name="Iampietro C."/>
            <person name="Roques C."/>
            <person name="Bouchez O."/>
            <person name="Castinel A."/>
            <person name="Donnadieu C."/>
            <person name="Parrinello H."/>
            <person name="Poncet C."/>
            <person name="Belmonte E."/>
            <person name="Gautier V."/>
            <person name="Avarre J.-C."/>
            <person name="Dugue R."/>
            <person name="Gustiano R."/>
            <person name="Ha T.T.T."/>
            <person name="Campet M."/>
            <person name="Sriphairoj K."/>
            <person name="Ribolli J."/>
            <person name="de Almeida F.L."/>
            <person name="Desvignes T."/>
            <person name="Postlethwait J.H."/>
            <person name="Bucao C.F."/>
            <person name="Robinson-Rechavi M."/>
            <person name="Bobe J."/>
            <person name="Herpin A."/>
            <person name="Guiguen Y."/>
        </authorList>
    </citation>
    <scope>NUCLEOTIDE SEQUENCE [LARGE SCALE GENOMIC DNA]</scope>
    <source>
        <strain evidence="1">YG-Dec2019</strain>
    </source>
</reference>
<dbReference type="Proteomes" id="UP000829447">
    <property type="component" value="Linkage Group LG20"/>
</dbReference>
<gene>
    <name evidence="1" type="ORF">PGIGA_G00118040</name>
</gene>
<name>A0ACC5XFV2_PANGG</name>
<evidence type="ECO:0000313" key="2">
    <source>
        <dbReference type="Proteomes" id="UP000829447"/>
    </source>
</evidence>
<proteinExistence type="predicted"/>
<sequence length="198" mass="22342">MQVGFVLPLACALVLKSSLDTAGSLTVDQCRLGFSQNFYTVFIPREQLQGHTIVKGTVLSSGQVNFKACHLNERISFDSSDPKFSIHPDGSLYTEQDVMNLSEPIQFVVTAQGSKDTQIWKTIVKLVIPRHPRPALINQMVDKADSHHNHYHNLSQQQRGFSTNGLRWQTRDWITPPISAPENSRRAFPLFLARVSER</sequence>
<dbReference type="EMBL" id="CM040473">
    <property type="protein sequence ID" value="MCI4390047.1"/>
    <property type="molecule type" value="Genomic_DNA"/>
</dbReference>
<evidence type="ECO:0000313" key="1">
    <source>
        <dbReference type="EMBL" id="MCI4390047.1"/>
    </source>
</evidence>
<keyword evidence="2" id="KW-1185">Reference proteome</keyword>
<accession>A0ACC5XFV2</accession>
<protein>
    <submittedName>
        <fullName evidence="1">Uncharacterized protein</fullName>
    </submittedName>
</protein>
<organism evidence="1 2">
    <name type="scientific">Pangasianodon gigas</name>
    <name type="common">Mekong giant catfish</name>
    <name type="synonym">Pangasius gigas</name>
    <dbReference type="NCBI Taxonomy" id="30993"/>
    <lineage>
        <taxon>Eukaryota</taxon>
        <taxon>Metazoa</taxon>
        <taxon>Chordata</taxon>
        <taxon>Craniata</taxon>
        <taxon>Vertebrata</taxon>
        <taxon>Euteleostomi</taxon>
        <taxon>Actinopterygii</taxon>
        <taxon>Neopterygii</taxon>
        <taxon>Teleostei</taxon>
        <taxon>Ostariophysi</taxon>
        <taxon>Siluriformes</taxon>
        <taxon>Pangasiidae</taxon>
        <taxon>Pangasianodon</taxon>
    </lineage>
</organism>